<gene>
    <name evidence="2" type="ORF">Cha6605_0052</name>
</gene>
<feature type="transmembrane region" description="Helical" evidence="1">
    <location>
        <begin position="64"/>
        <end position="83"/>
    </location>
</feature>
<dbReference type="STRING" id="1173020.Cha6605_0052"/>
<evidence type="ECO:0000313" key="2">
    <source>
        <dbReference type="EMBL" id="AFY91360.1"/>
    </source>
</evidence>
<name>K9U973_CHAP6</name>
<keyword evidence="1" id="KW-1133">Transmembrane helix</keyword>
<evidence type="ECO:0000313" key="3">
    <source>
        <dbReference type="Proteomes" id="UP000010366"/>
    </source>
</evidence>
<keyword evidence="3" id="KW-1185">Reference proteome</keyword>
<protein>
    <recommendedName>
        <fullName evidence="4">DUF2809 domain-containing protein</fullName>
    </recommendedName>
</protein>
<evidence type="ECO:0000256" key="1">
    <source>
        <dbReference type="SAM" id="Phobius"/>
    </source>
</evidence>
<dbReference type="AlphaFoldDB" id="K9U973"/>
<reference evidence="2 3" key="1">
    <citation type="submission" date="2012-05" db="EMBL/GenBank/DDBJ databases">
        <title>Finished chromosome of genome of Chamaesiphon sp. PCC 6605.</title>
        <authorList>
            <consortium name="US DOE Joint Genome Institute"/>
            <person name="Gugger M."/>
            <person name="Coursin T."/>
            <person name="Rippka R."/>
            <person name="Tandeau De Marsac N."/>
            <person name="Huntemann M."/>
            <person name="Wei C.-L."/>
            <person name="Han J."/>
            <person name="Detter J.C."/>
            <person name="Han C."/>
            <person name="Tapia R."/>
            <person name="Chen A."/>
            <person name="Kyrpides N."/>
            <person name="Mavromatis K."/>
            <person name="Markowitz V."/>
            <person name="Szeto E."/>
            <person name="Ivanova N."/>
            <person name="Pagani I."/>
            <person name="Pati A."/>
            <person name="Goodwin L."/>
            <person name="Nordberg H.P."/>
            <person name="Cantor M.N."/>
            <person name="Hua S.X."/>
            <person name="Woyke T."/>
            <person name="Kerfeld C.A."/>
        </authorList>
    </citation>
    <scope>NUCLEOTIDE SEQUENCE [LARGE SCALE GENOMIC DNA]</scope>
    <source>
        <strain evidence="3">ATCC 27169 / PCC 6605</strain>
    </source>
</reference>
<dbReference type="HOGENOM" id="CLU_133181_2_2_3"/>
<feature type="transmembrane region" description="Helical" evidence="1">
    <location>
        <begin position="40"/>
        <end position="57"/>
    </location>
</feature>
<keyword evidence="1" id="KW-0472">Membrane</keyword>
<accession>K9U973</accession>
<dbReference type="OrthoDB" id="512727at2"/>
<keyword evidence="1" id="KW-0812">Transmembrane</keyword>
<dbReference type="eggNOG" id="ENOG5032UIJ">
    <property type="taxonomic scope" value="Bacteria"/>
</dbReference>
<dbReference type="EMBL" id="CP003600">
    <property type="protein sequence ID" value="AFY91360.1"/>
    <property type="molecule type" value="Genomic_DNA"/>
</dbReference>
<proteinExistence type="predicted"/>
<sequence length="133" mass="15276">MFIKSYPKRSLFLVNILAIVPLGYLIRFSPSLPEYIRDPGGSIAYQTVWILLVLFIYPVAHRRLTAICVCVGSCALEFLQLYQPPWLQAIRATLPGRLILGTTFLWSDLPVYFVGAYLGWLWVRWLDRIGDRG</sequence>
<dbReference type="KEGG" id="cmp:Cha6605_0052"/>
<dbReference type="Pfam" id="PF10990">
    <property type="entry name" value="DUF2809"/>
    <property type="match status" value="1"/>
</dbReference>
<dbReference type="RefSeq" id="WP_015157555.1">
    <property type="nucleotide sequence ID" value="NC_019697.1"/>
</dbReference>
<dbReference type="PATRIC" id="fig|1173020.3.peg.60"/>
<dbReference type="InterPro" id="IPR021257">
    <property type="entry name" value="DUF2809"/>
</dbReference>
<feature type="transmembrane region" description="Helical" evidence="1">
    <location>
        <begin position="12"/>
        <end position="28"/>
    </location>
</feature>
<organism evidence="2 3">
    <name type="scientific">Chamaesiphon minutus (strain ATCC 27169 / PCC 6605)</name>
    <dbReference type="NCBI Taxonomy" id="1173020"/>
    <lineage>
        <taxon>Bacteria</taxon>
        <taxon>Bacillati</taxon>
        <taxon>Cyanobacteriota</taxon>
        <taxon>Cyanophyceae</taxon>
        <taxon>Gomontiellales</taxon>
        <taxon>Chamaesiphonaceae</taxon>
        <taxon>Chamaesiphon</taxon>
    </lineage>
</organism>
<dbReference type="Proteomes" id="UP000010366">
    <property type="component" value="Chromosome"/>
</dbReference>
<evidence type="ECO:0008006" key="4">
    <source>
        <dbReference type="Google" id="ProtNLM"/>
    </source>
</evidence>
<feature type="transmembrane region" description="Helical" evidence="1">
    <location>
        <begin position="103"/>
        <end position="123"/>
    </location>
</feature>